<protein>
    <recommendedName>
        <fullName evidence="4">Bromo domain-containing protein</fullName>
    </recommendedName>
</protein>
<dbReference type="SUPFAM" id="SSF47370">
    <property type="entry name" value="Bromodomain"/>
    <property type="match status" value="1"/>
</dbReference>
<dbReference type="GO" id="GO:0005669">
    <property type="term" value="C:transcription factor TFIID complex"/>
    <property type="evidence" value="ECO:0007669"/>
    <property type="project" value="InterPro"/>
</dbReference>
<dbReference type="InterPro" id="IPR040240">
    <property type="entry name" value="TAF1"/>
</dbReference>
<evidence type="ECO:0000313" key="5">
    <source>
        <dbReference type="EMBL" id="KZN01627.1"/>
    </source>
</evidence>
<dbReference type="AlphaFoldDB" id="A0A161XY43"/>
<dbReference type="PROSITE" id="PS50014">
    <property type="entry name" value="BROMODOMAIN_2"/>
    <property type="match status" value="1"/>
</dbReference>
<dbReference type="InterPro" id="IPR036427">
    <property type="entry name" value="Bromodomain-like_sf"/>
</dbReference>
<dbReference type="PANTHER" id="PTHR13900">
    <property type="entry name" value="TRANSCRIPTION INITIATION FACTOR TFIID"/>
    <property type="match status" value="1"/>
</dbReference>
<keyword evidence="1 2" id="KW-0103">Bromodomain</keyword>
<dbReference type="CDD" id="cd04369">
    <property type="entry name" value="Bromodomain"/>
    <property type="match status" value="1"/>
</dbReference>
<dbReference type="PANTHER" id="PTHR13900:SF0">
    <property type="entry name" value="TRANSCRIPTION INITIATION FACTOR TFIID SUBUNIT 1"/>
    <property type="match status" value="1"/>
</dbReference>
<feature type="domain" description="Bromo" evidence="4">
    <location>
        <begin position="196"/>
        <end position="269"/>
    </location>
</feature>
<evidence type="ECO:0000256" key="3">
    <source>
        <dbReference type="SAM" id="MobiDB-lite"/>
    </source>
</evidence>
<name>A0A161XY43_DAUCS</name>
<comment type="caution">
    <text evidence="5">The sequence shown here is derived from an EMBL/GenBank/DDBJ whole genome shotgun (WGS) entry which is preliminary data.</text>
</comment>
<accession>A0A161XY43</accession>
<dbReference type="InterPro" id="IPR001487">
    <property type="entry name" value="Bromodomain"/>
</dbReference>
<dbReference type="GO" id="GO:0051123">
    <property type="term" value="P:RNA polymerase II preinitiation complex assembly"/>
    <property type="evidence" value="ECO:0007669"/>
    <property type="project" value="TreeGrafter"/>
</dbReference>
<dbReference type="SMART" id="SM00297">
    <property type="entry name" value="BROMO"/>
    <property type="match status" value="1"/>
</dbReference>
<dbReference type="EMBL" id="LNRQ01000003">
    <property type="protein sequence ID" value="KZN01627.1"/>
    <property type="molecule type" value="Genomic_DNA"/>
</dbReference>
<proteinExistence type="predicted"/>
<sequence length="343" mass="40489">MCVKRRVSPIESNESNTEKKVGLELKSNESKRKRVWSWRVESAGDNFTTPPMSSKRKSRYIGPTRHEWTAEQEELVIVSFISSLNSDMGRPDYLKKMTWSEIKQRAIELYRVKFGQEPYVTANKIRNKVDWLRDSYDQKNTSAFLDRLVSDHGSVDLEWLRDIPLDKAKQLAFCWELVLLDHEAWLGKYLREHCRDSEGEDRNFVSVSKASIEEGAPDYHRIVKRPMNISTIKEKVRNLEYKSRKDFRHDMWQIAYNTHLYNDKRNPEYTSLVINAYVGILESGSSTTSDTTYWHGELPDQLFRKLVTVWPWLFVYFCFYRQEIIPQAPQLVLFGLFINYVSS</sequence>
<organism evidence="5">
    <name type="scientific">Daucus carota subsp. sativus</name>
    <name type="common">Carrot</name>
    <dbReference type="NCBI Taxonomy" id="79200"/>
    <lineage>
        <taxon>Eukaryota</taxon>
        <taxon>Viridiplantae</taxon>
        <taxon>Streptophyta</taxon>
        <taxon>Embryophyta</taxon>
        <taxon>Tracheophyta</taxon>
        <taxon>Spermatophyta</taxon>
        <taxon>Magnoliopsida</taxon>
        <taxon>eudicotyledons</taxon>
        <taxon>Gunneridae</taxon>
        <taxon>Pentapetalae</taxon>
        <taxon>asterids</taxon>
        <taxon>campanulids</taxon>
        <taxon>Apiales</taxon>
        <taxon>Apiaceae</taxon>
        <taxon>Apioideae</taxon>
        <taxon>Scandiceae</taxon>
        <taxon>Daucinae</taxon>
        <taxon>Daucus</taxon>
        <taxon>Daucus sect. Daucus</taxon>
    </lineage>
</organism>
<gene>
    <name evidence="5" type="ORF">DCAR_010381</name>
</gene>
<dbReference type="Gramene" id="KZN01627">
    <property type="protein sequence ID" value="KZN01627"/>
    <property type="gene ID" value="DCAR_010381"/>
</dbReference>
<feature type="region of interest" description="Disordered" evidence="3">
    <location>
        <begin position="1"/>
        <end position="23"/>
    </location>
</feature>
<evidence type="ECO:0000256" key="2">
    <source>
        <dbReference type="PROSITE-ProRule" id="PRU00035"/>
    </source>
</evidence>
<dbReference type="GO" id="GO:0016251">
    <property type="term" value="F:RNA polymerase II general transcription initiation factor activity"/>
    <property type="evidence" value="ECO:0007669"/>
    <property type="project" value="InterPro"/>
</dbReference>
<dbReference type="GO" id="GO:0017025">
    <property type="term" value="F:TBP-class protein binding"/>
    <property type="evidence" value="ECO:0007669"/>
    <property type="project" value="InterPro"/>
</dbReference>
<dbReference type="PRINTS" id="PR00503">
    <property type="entry name" value="BROMODOMAIN"/>
</dbReference>
<dbReference type="GO" id="GO:0004402">
    <property type="term" value="F:histone acetyltransferase activity"/>
    <property type="evidence" value="ECO:0007669"/>
    <property type="project" value="InterPro"/>
</dbReference>
<evidence type="ECO:0000256" key="1">
    <source>
        <dbReference type="ARBA" id="ARBA00023117"/>
    </source>
</evidence>
<dbReference type="Pfam" id="PF00439">
    <property type="entry name" value="Bromodomain"/>
    <property type="match status" value="1"/>
</dbReference>
<dbReference type="Gene3D" id="1.20.920.10">
    <property type="entry name" value="Bromodomain-like"/>
    <property type="match status" value="1"/>
</dbReference>
<reference evidence="5" key="1">
    <citation type="journal article" date="2016" name="Nat. Genet.">
        <title>A high-quality carrot genome assembly provides new insights into carotenoid accumulation and asterid genome evolution.</title>
        <authorList>
            <person name="Iorizzo M."/>
            <person name="Ellison S."/>
            <person name="Senalik D."/>
            <person name="Zeng P."/>
            <person name="Satapoomin P."/>
            <person name="Huang J."/>
            <person name="Bowman M."/>
            <person name="Iovene M."/>
            <person name="Sanseverino W."/>
            <person name="Cavagnaro P."/>
            <person name="Yildiz M."/>
            <person name="Macko-Podgorni A."/>
            <person name="Moranska E."/>
            <person name="Grzebelus E."/>
            <person name="Grzebelus D."/>
            <person name="Ashrafi H."/>
            <person name="Zheng Z."/>
            <person name="Cheng S."/>
            <person name="Spooner D."/>
            <person name="Van Deynze A."/>
            <person name="Simon P."/>
        </authorList>
    </citation>
    <scope>NUCLEOTIDE SEQUENCE [LARGE SCALE GENOMIC DNA]</scope>
    <source>
        <tissue evidence="5">Leaf</tissue>
    </source>
</reference>
<evidence type="ECO:0000259" key="4">
    <source>
        <dbReference type="PROSITE" id="PS50014"/>
    </source>
</evidence>
<dbReference type="STRING" id="79200.A0A161XY43"/>